<protein>
    <submittedName>
        <fullName evidence="1">Uncharacterized protein</fullName>
    </submittedName>
</protein>
<name>A0AAV1S8I1_9ROSI</name>
<keyword evidence="2" id="KW-1185">Reference proteome</keyword>
<accession>A0AAV1S8I1</accession>
<dbReference type="EMBL" id="CAWUPB010001173">
    <property type="protein sequence ID" value="CAK7346771.1"/>
    <property type="molecule type" value="Genomic_DNA"/>
</dbReference>
<gene>
    <name evidence="1" type="ORF">DCAF_LOCUS19449</name>
</gene>
<proteinExistence type="predicted"/>
<dbReference type="Proteomes" id="UP001314170">
    <property type="component" value="Unassembled WGS sequence"/>
</dbReference>
<evidence type="ECO:0000313" key="1">
    <source>
        <dbReference type="EMBL" id="CAK7346771.1"/>
    </source>
</evidence>
<dbReference type="AlphaFoldDB" id="A0AAV1S8I1"/>
<sequence length="119" mass="13926">MDCGVVQFGPIPLIWDPYGDSRVHFLHEEWDPKPDKATRRSQFITKIWGEMNRKILRLGREIKSLRQITCNSNITLYSATSLQQNHGDPRRDRKATTSLGILFCRSSKIYAFMRSIFHE</sequence>
<reference evidence="1 2" key="1">
    <citation type="submission" date="2024-01" db="EMBL/GenBank/DDBJ databases">
        <authorList>
            <person name="Waweru B."/>
        </authorList>
    </citation>
    <scope>NUCLEOTIDE SEQUENCE [LARGE SCALE GENOMIC DNA]</scope>
</reference>
<organism evidence="1 2">
    <name type="scientific">Dovyalis caffra</name>
    <dbReference type="NCBI Taxonomy" id="77055"/>
    <lineage>
        <taxon>Eukaryota</taxon>
        <taxon>Viridiplantae</taxon>
        <taxon>Streptophyta</taxon>
        <taxon>Embryophyta</taxon>
        <taxon>Tracheophyta</taxon>
        <taxon>Spermatophyta</taxon>
        <taxon>Magnoliopsida</taxon>
        <taxon>eudicotyledons</taxon>
        <taxon>Gunneridae</taxon>
        <taxon>Pentapetalae</taxon>
        <taxon>rosids</taxon>
        <taxon>fabids</taxon>
        <taxon>Malpighiales</taxon>
        <taxon>Salicaceae</taxon>
        <taxon>Flacourtieae</taxon>
        <taxon>Dovyalis</taxon>
    </lineage>
</organism>
<evidence type="ECO:0000313" key="2">
    <source>
        <dbReference type="Proteomes" id="UP001314170"/>
    </source>
</evidence>
<comment type="caution">
    <text evidence="1">The sequence shown here is derived from an EMBL/GenBank/DDBJ whole genome shotgun (WGS) entry which is preliminary data.</text>
</comment>